<dbReference type="Proteomes" id="UP001144978">
    <property type="component" value="Unassembled WGS sequence"/>
</dbReference>
<gene>
    <name evidence="1" type="ORF">NUW54_g10523</name>
</gene>
<dbReference type="EMBL" id="JANSHE010003818">
    <property type="protein sequence ID" value="KAJ2984413.1"/>
    <property type="molecule type" value="Genomic_DNA"/>
</dbReference>
<sequence>MGFQANRSCEGEEADTKTSPDRGVERVGQGEGCGHTSSRERARTTPWTNDDDDDKYVLCASVIHAHIATWPASPRPVPVLVSAPPRNAIRGQDPLPPSAPSTPDQLGRASSRLPSPTSLPAAAAHRFLARSRLPSVQVRRASNSNPWPSVQDAPTDKPIRTWVARASRISNFMVIPAVILYAVFVADFGDHEHVFQPPRRWLAAQKAAFFSLSPEEQKLAGIEDVASSKTPSDGSDTATTWQHDAKPGVFSELAGGLNITAARPPRRQQIWWAEGDHDRCAMVSFSACPDARGAGRTPA</sequence>
<protein>
    <submittedName>
        <fullName evidence="1">Uncharacterized protein</fullName>
    </submittedName>
</protein>
<proteinExistence type="predicted"/>
<reference evidence="1" key="1">
    <citation type="submission" date="2022-08" db="EMBL/GenBank/DDBJ databases">
        <title>Genome Sequence of Pycnoporus sanguineus.</title>
        <authorList>
            <person name="Buettner E."/>
        </authorList>
    </citation>
    <scope>NUCLEOTIDE SEQUENCE</scope>
    <source>
        <strain evidence="1">CG-C14</strain>
    </source>
</reference>
<keyword evidence="2" id="KW-1185">Reference proteome</keyword>
<organism evidence="1 2">
    <name type="scientific">Trametes sanguinea</name>
    <dbReference type="NCBI Taxonomy" id="158606"/>
    <lineage>
        <taxon>Eukaryota</taxon>
        <taxon>Fungi</taxon>
        <taxon>Dikarya</taxon>
        <taxon>Basidiomycota</taxon>
        <taxon>Agaricomycotina</taxon>
        <taxon>Agaricomycetes</taxon>
        <taxon>Polyporales</taxon>
        <taxon>Polyporaceae</taxon>
        <taxon>Trametes</taxon>
    </lineage>
</organism>
<comment type="caution">
    <text evidence="1">The sequence shown here is derived from an EMBL/GenBank/DDBJ whole genome shotgun (WGS) entry which is preliminary data.</text>
</comment>
<evidence type="ECO:0000313" key="2">
    <source>
        <dbReference type="Proteomes" id="UP001144978"/>
    </source>
</evidence>
<name>A0ACC1P061_9APHY</name>
<accession>A0ACC1P061</accession>
<evidence type="ECO:0000313" key="1">
    <source>
        <dbReference type="EMBL" id="KAJ2984413.1"/>
    </source>
</evidence>